<dbReference type="PANTHER" id="PTHR47655:SF2">
    <property type="entry name" value="QUINIC ACID UTILIZATION ACTIVATOR"/>
    <property type="match status" value="1"/>
</dbReference>
<dbReference type="InterPro" id="IPR001138">
    <property type="entry name" value="Zn2Cys6_DnaBD"/>
</dbReference>
<dbReference type="VEuPathDB" id="FungiDB:HMPREF1541_05529"/>
<dbReference type="GO" id="GO:0003677">
    <property type="term" value="F:DNA binding"/>
    <property type="evidence" value="ECO:0007669"/>
    <property type="project" value="UniProtKB-KW"/>
</dbReference>
<feature type="region of interest" description="Disordered" evidence="6">
    <location>
        <begin position="166"/>
        <end position="197"/>
    </location>
</feature>
<keyword evidence="5" id="KW-0539">Nucleus</keyword>
<evidence type="ECO:0000259" key="7">
    <source>
        <dbReference type="PROSITE" id="PS50048"/>
    </source>
</evidence>
<evidence type="ECO:0000256" key="3">
    <source>
        <dbReference type="ARBA" id="ARBA00023125"/>
    </source>
</evidence>
<evidence type="ECO:0000313" key="8">
    <source>
        <dbReference type="EMBL" id="ETN39306.1"/>
    </source>
</evidence>
<evidence type="ECO:0000256" key="6">
    <source>
        <dbReference type="SAM" id="MobiDB-lite"/>
    </source>
</evidence>
<dbReference type="GO" id="GO:0008270">
    <property type="term" value="F:zinc ion binding"/>
    <property type="evidence" value="ECO:0007669"/>
    <property type="project" value="InterPro"/>
</dbReference>
<dbReference type="GO" id="GO:0045944">
    <property type="term" value="P:positive regulation of transcription by RNA polymerase II"/>
    <property type="evidence" value="ECO:0007669"/>
    <property type="project" value="TreeGrafter"/>
</dbReference>
<dbReference type="Pfam" id="PF04082">
    <property type="entry name" value="Fungal_trans"/>
    <property type="match status" value="1"/>
</dbReference>
<dbReference type="CDD" id="cd12148">
    <property type="entry name" value="fungal_TF_MHR"/>
    <property type="match status" value="1"/>
</dbReference>
<sequence>MSSNADLRLSQRRIKARNRIDKACNNCRRRKEKCDGAQPKCSSCAVAGRECHYAHEVKRRGLQEGWVHALEKAWAVAILGRPEIQSEVVAVLENGTQDPQRGGFGALWTDEADEAGLLKTWRSSDLCRELERLLPRFERLQRHKISSLAPTELDIFAVRSAQEQTASAERSFGPPGQQSSARPLTQWPESSPRLSTDATLDMLPSDQVQLPPDVLQVVDDYFRSTHVWFPVAEKHRIYRLCHTWANKDQAELGGRTCVLAILNVGKAVKAGSTSEDTVEHARFSVPGVLDFTSLFANEIPTMSKLQDLGYVQALLVLSITRITSGSVEEAWLLVGQAMRLAMLRIKSVNSVTQGMPRATHNLQDAHHRALLACMVLDTLCAVALGQQPLFPISLLDLLGPIDEDGIEEWEPSDESSNSARAPALMLSTFNRLVCAVKSLYLVLRDTQTTAGLDSSGVPITHAQDQWFTDPMHFDGELDDAVSPALPQQVSVYLVRLTTKLISELRNDNTASAAPANGSARMALLQKITDLIDHGLQLGTKTTAKFLWQLILKGLLVQAQQSSTNLSTAERTQIIELVMQQVHLLERKDNGSQSNVSDPPLIDSAFEPVQPLVDSDNYQDPAGLTSVLNTIDRAVSNQAAAPVRSDVGPWPPEDTPWLGSIGDDSSHNGLLEDLITMDAIDWNSSWEQSFQGLGFPMNDFDGSEFQYDFSNT</sequence>
<dbReference type="PROSITE" id="PS00463">
    <property type="entry name" value="ZN2_CY6_FUNGAL_1"/>
    <property type="match status" value="1"/>
</dbReference>
<keyword evidence="1" id="KW-0479">Metal-binding</keyword>
<evidence type="ECO:0000313" key="9">
    <source>
        <dbReference type="Proteomes" id="UP000030752"/>
    </source>
</evidence>
<evidence type="ECO:0000256" key="2">
    <source>
        <dbReference type="ARBA" id="ARBA00023015"/>
    </source>
</evidence>
<dbReference type="InterPro" id="IPR007219">
    <property type="entry name" value="XnlR_reg_dom"/>
</dbReference>
<dbReference type="PROSITE" id="PS50048">
    <property type="entry name" value="ZN2_CY6_FUNGAL_2"/>
    <property type="match status" value="1"/>
</dbReference>
<dbReference type="Gene3D" id="4.10.240.10">
    <property type="entry name" value="Zn(2)-C6 fungal-type DNA-binding domain"/>
    <property type="match status" value="1"/>
</dbReference>
<protein>
    <recommendedName>
        <fullName evidence="7">Zn(2)-C6 fungal-type domain-containing protein</fullName>
    </recommendedName>
</protein>
<dbReference type="STRING" id="1220924.W2RS10"/>
<dbReference type="AlphaFoldDB" id="W2RS10"/>
<proteinExistence type="predicted"/>
<dbReference type="GO" id="GO:0000981">
    <property type="term" value="F:DNA-binding transcription factor activity, RNA polymerase II-specific"/>
    <property type="evidence" value="ECO:0007669"/>
    <property type="project" value="InterPro"/>
</dbReference>
<dbReference type="Pfam" id="PF00172">
    <property type="entry name" value="Zn_clus"/>
    <property type="match status" value="1"/>
</dbReference>
<accession>W2RS10</accession>
<dbReference type="EMBL" id="KB822721">
    <property type="protein sequence ID" value="ETN39306.1"/>
    <property type="molecule type" value="Genomic_DNA"/>
</dbReference>
<dbReference type="InParanoid" id="W2RS10"/>
<organism evidence="8 9">
    <name type="scientific">Cyphellophora europaea (strain CBS 101466)</name>
    <name type="common">Phialophora europaea</name>
    <dbReference type="NCBI Taxonomy" id="1220924"/>
    <lineage>
        <taxon>Eukaryota</taxon>
        <taxon>Fungi</taxon>
        <taxon>Dikarya</taxon>
        <taxon>Ascomycota</taxon>
        <taxon>Pezizomycotina</taxon>
        <taxon>Eurotiomycetes</taxon>
        <taxon>Chaetothyriomycetidae</taxon>
        <taxon>Chaetothyriales</taxon>
        <taxon>Cyphellophoraceae</taxon>
        <taxon>Cyphellophora</taxon>
    </lineage>
</organism>
<dbReference type="OrthoDB" id="3364175at2759"/>
<dbReference type="GO" id="GO:0006351">
    <property type="term" value="P:DNA-templated transcription"/>
    <property type="evidence" value="ECO:0007669"/>
    <property type="project" value="InterPro"/>
</dbReference>
<reference evidence="8 9" key="1">
    <citation type="submission" date="2013-03" db="EMBL/GenBank/DDBJ databases">
        <title>The Genome Sequence of Phialophora europaea CBS 101466.</title>
        <authorList>
            <consortium name="The Broad Institute Genomics Platform"/>
            <person name="Cuomo C."/>
            <person name="de Hoog S."/>
            <person name="Gorbushina A."/>
            <person name="Walker B."/>
            <person name="Young S.K."/>
            <person name="Zeng Q."/>
            <person name="Gargeya S."/>
            <person name="Fitzgerald M."/>
            <person name="Haas B."/>
            <person name="Abouelleil A."/>
            <person name="Allen A.W."/>
            <person name="Alvarado L."/>
            <person name="Arachchi H.M."/>
            <person name="Berlin A.M."/>
            <person name="Chapman S.B."/>
            <person name="Gainer-Dewar J."/>
            <person name="Goldberg J."/>
            <person name="Griggs A."/>
            <person name="Gujja S."/>
            <person name="Hansen M."/>
            <person name="Howarth C."/>
            <person name="Imamovic A."/>
            <person name="Ireland A."/>
            <person name="Larimer J."/>
            <person name="McCowan C."/>
            <person name="Murphy C."/>
            <person name="Pearson M."/>
            <person name="Poon T.W."/>
            <person name="Priest M."/>
            <person name="Roberts A."/>
            <person name="Saif S."/>
            <person name="Shea T."/>
            <person name="Sisk P."/>
            <person name="Sykes S."/>
            <person name="Wortman J."/>
            <person name="Nusbaum C."/>
            <person name="Birren B."/>
        </authorList>
    </citation>
    <scope>NUCLEOTIDE SEQUENCE [LARGE SCALE GENOMIC DNA]</scope>
    <source>
        <strain evidence="8 9">CBS 101466</strain>
    </source>
</reference>
<dbReference type="eggNOG" id="ENOG502S3FG">
    <property type="taxonomic scope" value="Eukaryota"/>
</dbReference>
<keyword evidence="4" id="KW-0804">Transcription</keyword>
<name>W2RS10_CYPE1</name>
<dbReference type="RefSeq" id="XP_008718091.1">
    <property type="nucleotide sequence ID" value="XM_008719869.1"/>
</dbReference>
<keyword evidence="2" id="KW-0805">Transcription regulation</keyword>
<dbReference type="InterPro" id="IPR036864">
    <property type="entry name" value="Zn2-C6_fun-type_DNA-bd_sf"/>
</dbReference>
<dbReference type="CDD" id="cd00067">
    <property type="entry name" value="GAL4"/>
    <property type="match status" value="1"/>
</dbReference>
<evidence type="ECO:0000256" key="4">
    <source>
        <dbReference type="ARBA" id="ARBA00023163"/>
    </source>
</evidence>
<feature type="domain" description="Zn(2)-C6 fungal-type" evidence="7">
    <location>
        <begin position="23"/>
        <end position="53"/>
    </location>
</feature>
<feature type="compositionally biased region" description="Polar residues" evidence="6">
    <location>
        <begin position="176"/>
        <end position="197"/>
    </location>
</feature>
<evidence type="ECO:0000256" key="5">
    <source>
        <dbReference type="ARBA" id="ARBA00023242"/>
    </source>
</evidence>
<keyword evidence="9" id="KW-1185">Reference proteome</keyword>
<dbReference type="SMART" id="SM00906">
    <property type="entry name" value="Fungal_trans"/>
    <property type="match status" value="1"/>
</dbReference>
<dbReference type="HOGENOM" id="CLU_007607_1_1_1"/>
<dbReference type="SUPFAM" id="SSF57701">
    <property type="entry name" value="Zn2/Cys6 DNA-binding domain"/>
    <property type="match status" value="1"/>
</dbReference>
<dbReference type="InterPro" id="IPR052783">
    <property type="entry name" value="Metabolic/Drug-Res_Regulator"/>
</dbReference>
<dbReference type="SMART" id="SM00066">
    <property type="entry name" value="GAL4"/>
    <property type="match status" value="1"/>
</dbReference>
<dbReference type="Proteomes" id="UP000030752">
    <property type="component" value="Unassembled WGS sequence"/>
</dbReference>
<dbReference type="PANTHER" id="PTHR47655">
    <property type="entry name" value="QUINIC ACID UTILIZATION ACTIVATOR"/>
    <property type="match status" value="1"/>
</dbReference>
<dbReference type="GeneID" id="19972868"/>
<evidence type="ECO:0000256" key="1">
    <source>
        <dbReference type="ARBA" id="ARBA00022723"/>
    </source>
</evidence>
<gene>
    <name evidence="8" type="ORF">HMPREF1541_05529</name>
</gene>
<keyword evidence="3" id="KW-0238">DNA-binding</keyword>